<dbReference type="AlphaFoldDB" id="A0A4R7S0T9"/>
<comment type="function">
    <text evidence="7">Participates in the barrier function of the cell envelope.</text>
</comment>
<comment type="subcellular location">
    <subcellularLocation>
        <location evidence="1">Cell inner membrane</location>
        <topology evidence="1">Single-pass membrane protein</topology>
    </subcellularLocation>
</comment>
<protein>
    <submittedName>
        <fullName evidence="9">SanA protein</fullName>
    </submittedName>
</protein>
<dbReference type="Pfam" id="PF02698">
    <property type="entry name" value="DUF218"/>
    <property type="match status" value="1"/>
</dbReference>
<evidence type="ECO:0000256" key="6">
    <source>
        <dbReference type="ARBA" id="ARBA00023136"/>
    </source>
</evidence>
<evidence type="ECO:0000256" key="4">
    <source>
        <dbReference type="ARBA" id="ARBA00022692"/>
    </source>
</evidence>
<evidence type="ECO:0000313" key="10">
    <source>
        <dbReference type="Proteomes" id="UP000295662"/>
    </source>
</evidence>
<evidence type="ECO:0000313" key="9">
    <source>
        <dbReference type="EMBL" id="TDU70785.1"/>
    </source>
</evidence>
<dbReference type="CDD" id="cd06259">
    <property type="entry name" value="YdcF-like"/>
    <property type="match status" value="1"/>
</dbReference>
<keyword evidence="5" id="KW-1133">Transmembrane helix</keyword>
<dbReference type="PANTHER" id="PTHR30336:SF0">
    <property type="entry name" value="PROTEIN SANA"/>
    <property type="match status" value="1"/>
</dbReference>
<evidence type="ECO:0000256" key="1">
    <source>
        <dbReference type="ARBA" id="ARBA00004377"/>
    </source>
</evidence>
<evidence type="ECO:0000256" key="7">
    <source>
        <dbReference type="ARBA" id="ARBA00037355"/>
    </source>
</evidence>
<accession>A0A4R7S0T9</accession>
<keyword evidence="6" id="KW-0472">Membrane</keyword>
<keyword evidence="3" id="KW-0997">Cell inner membrane</keyword>
<evidence type="ECO:0000256" key="2">
    <source>
        <dbReference type="ARBA" id="ARBA00022475"/>
    </source>
</evidence>
<comment type="caution">
    <text evidence="9">The sequence shown here is derived from an EMBL/GenBank/DDBJ whole genome shotgun (WGS) entry which is preliminary data.</text>
</comment>
<organism evidence="9 10">
    <name type="scientific">Prosthecobacter fusiformis</name>
    <dbReference type="NCBI Taxonomy" id="48464"/>
    <lineage>
        <taxon>Bacteria</taxon>
        <taxon>Pseudomonadati</taxon>
        <taxon>Verrucomicrobiota</taxon>
        <taxon>Verrucomicrobiia</taxon>
        <taxon>Verrucomicrobiales</taxon>
        <taxon>Verrucomicrobiaceae</taxon>
        <taxon>Prosthecobacter</taxon>
    </lineage>
</organism>
<evidence type="ECO:0000259" key="8">
    <source>
        <dbReference type="Pfam" id="PF02698"/>
    </source>
</evidence>
<name>A0A4R7S0T9_9BACT</name>
<gene>
    <name evidence="9" type="ORF">EI77_02834</name>
</gene>
<keyword evidence="10" id="KW-1185">Reference proteome</keyword>
<evidence type="ECO:0000256" key="3">
    <source>
        <dbReference type="ARBA" id="ARBA00022519"/>
    </source>
</evidence>
<dbReference type="Proteomes" id="UP000295662">
    <property type="component" value="Unassembled WGS sequence"/>
</dbReference>
<reference evidence="9 10" key="1">
    <citation type="submission" date="2019-03" db="EMBL/GenBank/DDBJ databases">
        <title>Genomic Encyclopedia of Archaeal and Bacterial Type Strains, Phase II (KMG-II): from individual species to whole genera.</title>
        <authorList>
            <person name="Goeker M."/>
        </authorList>
    </citation>
    <scope>NUCLEOTIDE SEQUENCE [LARGE SCALE GENOMIC DNA]</scope>
    <source>
        <strain evidence="9 10">ATCC 25309</strain>
    </source>
</reference>
<sequence length="219" mass="24553">MKRFFFRLSLKRLFVLLILGCAALVLTVWGSHVWVEKTAHDRCYDDVAKVPPMDVALVLGCSPRIGGLTNLFYLYRMEAAAALFRAGKVKAFIVSGDNSTHQYDEPTAMKESLIAAGVPAEAIHCDYAGFRTLDSVVRADAIFDQKRFIVVSQRFHNERAVFLARRRGLEAVGFNAEDVSRSIGLSTHLREYLARVNAVLDVTLLQTEPKFYGPKVKVR</sequence>
<keyword evidence="4" id="KW-0812">Transmembrane</keyword>
<dbReference type="OrthoDB" id="9782395at2"/>
<evidence type="ECO:0000256" key="5">
    <source>
        <dbReference type="ARBA" id="ARBA00022989"/>
    </source>
</evidence>
<dbReference type="EMBL" id="SOCA01000004">
    <property type="protein sequence ID" value="TDU70785.1"/>
    <property type="molecule type" value="Genomic_DNA"/>
</dbReference>
<dbReference type="InterPro" id="IPR003848">
    <property type="entry name" value="DUF218"/>
</dbReference>
<dbReference type="GO" id="GO:0005886">
    <property type="term" value="C:plasma membrane"/>
    <property type="evidence" value="ECO:0007669"/>
    <property type="project" value="UniProtKB-SubCell"/>
</dbReference>
<dbReference type="InterPro" id="IPR051599">
    <property type="entry name" value="Cell_Envelope_Assoc"/>
</dbReference>
<dbReference type="PANTHER" id="PTHR30336">
    <property type="entry name" value="INNER MEMBRANE PROTEIN, PROBABLE PERMEASE"/>
    <property type="match status" value="1"/>
</dbReference>
<proteinExistence type="predicted"/>
<dbReference type="RefSeq" id="WP_133795873.1">
    <property type="nucleotide sequence ID" value="NZ_SOCA01000004.1"/>
</dbReference>
<feature type="domain" description="DUF218" evidence="8">
    <location>
        <begin position="54"/>
        <end position="193"/>
    </location>
</feature>
<keyword evidence="2" id="KW-1003">Cell membrane</keyword>